<dbReference type="Gene3D" id="1.10.510.10">
    <property type="entry name" value="Transferase(Phosphotransferase) domain 1"/>
    <property type="match status" value="1"/>
</dbReference>
<evidence type="ECO:0000256" key="6">
    <source>
        <dbReference type="ARBA" id="ARBA00022692"/>
    </source>
</evidence>
<dbReference type="InterPro" id="IPR000719">
    <property type="entry name" value="Prot_kinase_dom"/>
</dbReference>
<evidence type="ECO:0000256" key="11">
    <source>
        <dbReference type="ARBA" id="ARBA00022989"/>
    </source>
</evidence>
<dbReference type="PROSITE" id="PS50011">
    <property type="entry name" value="PROTEIN_KINASE_DOM"/>
    <property type="match status" value="1"/>
</dbReference>
<dbReference type="PANTHER" id="PTHR23255:SF100">
    <property type="entry name" value="RECEPTOR PROTEIN SERINE_THREONINE KINASE"/>
    <property type="match status" value="1"/>
</dbReference>
<sequence length="764" mass="86518">MALLLKYVILIGVICGVSFAAIAAEPERTMSPEEEYINKLAHRTTDAQRNGTTLAQVLQGSARSRVVGVEGVNYEINKTNNEPYLVCAFLDRTICDPDTNPNCPTTQTCTLHGSHVVLSCISVFSYEPRVEVVNSTEKIIGVPEETIHFQGCQERMAESKAGCGEHTCLNNGVKRKSRVRNCCCLTKNCNEKRAVRMLNPFYVDPDAEAEAEQLKNSTLNAPKIIELAPESEEEEEEEAELKTGGYSLSFVVYMVMLTACLSFAAATILIYSMCSRRRQQTHVKLETTNASAPLVLPTQEFEMRTRSPAKPTNSPILNGRLHYPAHYYPPELDTNNQNSTAINNISEAISDQHIIAHGRYGFVFRAKYTDPEGNEHCVAVKKHDISERPSYLAEKKIFDYFASLPKGYPSILKYWGSEEVGQELWIVTEYHERLSLYELIKRNTISLASAIRVILSMVDGLQFLHDDRPFFFGHTKPIIIHRDIKSKNILVRKDMTALIADFGLARKFEMRNPKYNDLLGQVGTRRYMSPEVLEGATEFTPCAFKQMDVYAMALVMWEVLSQTILGEEKVEEMAEYMLPYEDQVGMNPTIGQMREIVVGKRMRPVWRAQINRHPKSRVLRGIAEEMWDPEAHGRITAGCAFNRIVRMVVEDKLKRHIEDADCKEAMSAYHEDPENVPHPTPDPFEEQPEPPAYPDVDKLGIIGVDEIWDARDNGLKYRRGPEQIYDAALRRMLTEEEVKALATSGVYMDAEESSIVSSFEHSDF</sequence>
<evidence type="ECO:0000256" key="10">
    <source>
        <dbReference type="ARBA" id="ARBA00022840"/>
    </source>
</evidence>
<keyword evidence="8" id="KW-0547">Nucleotide-binding</keyword>
<feature type="chain" id="PRO_5040260424" description="receptor protein serine/threonine kinase" evidence="15">
    <location>
        <begin position="25"/>
        <end position="764"/>
    </location>
</feature>
<keyword evidence="10" id="KW-0067">ATP-binding</keyword>
<dbReference type="GO" id="GO:0005886">
    <property type="term" value="C:plasma membrane"/>
    <property type="evidence" value="ECO:0007669"/>
    <property type="project" value="TreeGrafter"/>
</dbReference>
<gene>
    <name evidence="17" type="ORF">CAMP_LOCUS6630</name>
</gene>
<accession>A0A9P1MZ03</accession>
<evidence type="ECO:0000256" key="15">
    <source>
        <dbReference type="SAM" id="SignalP"/>
    </source>
</evidence>
<evidence type="ECO:0000256" key="3">
    <source>
        <dbReference type="ARBA" id="ARBA00012401"/>
    </source>
</evidence>
<dbReference type="Gene3D" id="3.30.200.20">
    <property type="entry name" value="Phosphorylase Kinase, domain 1"/>
    <property type="match status" value="1"/>
</dbReference>
<keyword evidence="11 14" id="KW-1133">Transmembrane helix</keyword>
<dbReference type="Pfam" id="PF00069">
    <property type="entry name" value="Pkinase"/>
    <property type="match status" value="1"/>
</dbReference>
<evidence type="ECO:0000256" key="1">
    <source>
        <dbReference type="ARBA" id="ARBA00004479"/>
    </source>
</evidence>
<evidence type="ECO:0000256" key="13">
    <source>
        <dbReference type="ARBA" id="ARBA00023170"/>
    </source>
</evidence>
<evidence type="ECO:0000256" key="7">
    <source>
        <dbReference type="ARBA" id="ARBA00022729"/>
    </source>
</evidence>
<evidence type="ECO:0000256" key="14">
    <source>
        <dbReference type="SAM" id="Phobius"/>
    </source>
</evidence>
<comment type="subcellular location">
    <subcellularLocation>
        <location evidence="1">Membrane</location>
        <topology evidence="1">Single-pass type I membrane protein</topology>
    </subcellularLocation>
</comment>
<evidence type="ECO:0000259" key="16">
    <source>
        <dbReference type="PROSITE" id="PS50011"/>
    </source>
</evidence>
<dbReference type="EMBL" id="CANHGI010000003">
    <property type="protein sequence ID" value="CAI5443993.1"/>
    <property type="molecule type" value="Genomic_DNA"/>
</dbReference>
<evidence type="ECO:0000256" key="8">
    <source>
        <dbReference type="ARBA" id="ARBA00022741"/>
    </source>
</evidence>
<reference evidence="17" key="1">
    <citation type="submission" date="2022-11" db="EMBL/GenBank/DDBJ databases">
        <authorList>
            <person name="Kikuchi T."/>
        </authorList>
    </citation>
    <scope>NUCLEOTIDE SEQUENCE</scope>
    <source>
        <strain evidence="17">PS1010</strain>
    </source>
</reference>
<keyword evidence="7 15" id="KW-0732">Signal</keyword>
<dbReference type="PANTHER" id="PTHR23255">
    <property type="entry name" value="TRANSFORMING GROWTH FACTOR-BETA RECEPTOR TYPE I AND II"/>
    <property type="match status" value="1"/>
</dbReference>
<dbReference type="Proteomes" id="UP001152747">
    <property type="component" value="Unassembled WGS sequence"/>
</dbReference>
<dbReference type="InterPro" id="IPR000333">
    <property type="entry name" value="TGFB_receptor"/>
</dbReference>
<dbReference type="PROSITE" id="PS00108">
    <property type="entry name" value="PROTEIN_KINASE_ST"/>
    <property type="match status" value="1"/>
</dbReference>
<proteinExistence type="inferred from homology"/>
<dbReference type="OrthoDB" id="547665at2759"/>
<comment type="similarity">
    <text evidence="2">Belongs to the protein kinase superfamily. TKL Ser/Thr protein kinase family. TGFB receptor subfamily.</text>
</comment>
<dbReference type="AlphaFoldDB" id="A0A9P1MZ03"/>
<keyword evidence="18" id="KW-1185">Reference proteome</keyword>
<keyword evidence="4" id="KW-0723">Serine/threonine-protein kinase</keyword>
<dbReference type="GO" id="GO:0043235">
    <property type="term" value="C:receptor complex"/>
    <property type="evidence" value="ECO:0007669"/>
    <property type="project" value="TreeGrafter"/>
</dbReference>
<feature type="signal peptide" evidence="15">
    <location>
        <begin position="1"/>
        <end position="24"/>
    </location>
</feature>
<evidence type="ECO:0000256" key="4">
    <source>
        <dbReference type="ARBA" id="ARBA00022527"/>
    </source>
</evidence>
<evidence type="ECO:0000256" key="5">
    <source>
        <dbReference type="ARBA" id="ARBA00022679"/>
    </source>
</evidence>
<keyword evidence="5" id="KW-0808">Transferase</keyword>
<keyword evidence="12 14" id="KW-0472">Membrane</keyword>
<dbReference type="InterPro" id="IPR011009">
    <property type="entry name" value="Kinase-like_dom_sf"/>
</dbReference>
<evidence type="ECO:0000256" key="9">
    <source>
        <dbReference type="ARBA" id="ARBA00022777"/>
    </source>
</evidence>
<evidence type="ECO:0000256" key="12">
    <source>
        <dbReference type="ARBA" id="ARBA00023136"/>
    </source>
</evidence>
<dbReference type="GO" id="GO:0005524">
    <property type="term" value="F:ATP binding"/>
    <property type="evidence" value="ECO:0007669"/>
    <property type="project" value="UniProtKB-KW"/>
</dbReference>
<comment type="caution">
    <text evidence="17">The sequence shown here is derived from an EMBL/GenBank/DDBJ whole genome shotgun (WGS) entry which is preliminary data.</text>
</comment>
<protein>
    <recommendedName>
        <fullName evidence="3">receptor protein serine/threonine kinase</fullName>
        <ecNumber evidence="3">2.7.11.30</ecNumber>
    </recommendedName>
</protein>
<dbReference type="InterPro" id="IPR008271">
    <property type="entry name" value="Ser/Thr_kinase_AS"/>
</dbReference>
<feature type="transmembrane region" description="Helical" evidence="14">
    <location>
        <begin position="250"/>
        <end position="271"/>
    </location>
</feature>
<dbReference type="SUPFAM" id="SSF56112">
    <property type="entry name" value="Protein kinase-like (PK-like)"/>
    <property type="match status" value="1"/>
</dbReference>
<keyword evidence="13" id="KW-0675">Receptor</keyword>
<feature type="domain" description="Protein kinase" evidence="16">
    <location>
        <begin position="349"/>
        <end position="649"/>
    </location>
</feature>
<organism evidence="17 18">
    <name type="scientific">Caenorhabditis angaria</name>
    <dbReference type="NCBI Taxonomy" id="860376"/>
    <lineage>
        <taxon>Eukaryota</taxon>
        <taxon>Metazoa</taxon>
        <taxon>Ecdysozoa</taxon>
        <taxon>Nematoda</taxon>
        <taxon>Chromadorea</taxon>
        <taxon>Rhabditida</taxon>
        <taxon>Rhabditina</taxon>
        <taxon>Rhabditomorpha</taxon>
        <taxon>Rhabditoidea</taxon>
        <taxon>Rhabditidae</taxon>
        <taxon>Peloderinae</taxon>
        <taxon>Caenorhabditis</taxon>
    </lineage>
</organism>
<dbReference type="GO" id="GO:0005024">
    <property type="term" value="F:transforming growth factor beta receptor activity"/>
    <property type="evidence" value="ECO:0007669"/>
    <property type="project" value="TreeGrafter"/>
</dbReference>
<evidence type="ECO:0000256" key="2">
    <source>
        <dbReference type="ARBA" id="ARBA00009605"/>
    </source>
</evidence>
<dbReference type="SMART" id="SM00220">
    <property type="entry name" value="S_TKc"/>
    <property type="match status" value="1"/>
</dbReference>
<name>A0A9P1MZ03_9PELO</name>
<dbReference type="EC" id="2.7.11.30" evidence="3"/>
<keyword evidence="9" id="KW-0418">Kinase</keyword>
<dbReference type="GO" id="GO:0030509">
    <property type="term" value="P:BMP signaling pathway"/>
    <property type="evidence" value="ECO:0007669"/>
    <property type="project" value="TreeGrafter"/>
</dbReference>
<evidence type="ECO:0000313" key="18">
    <source>
        <dbReference type="Proteomes" id="UP001152747"/>
    </source>
</evidence>
<evidence type="ECO:0000313" key="17">
    <source>
        <dbReference type="EMBL" id="CAI5443993.1"/>
    </source>
</evidence>
<keyword evidence="6 14" id="KW-0812">Transmembrane</keyword>